<evidence type="ECO:0000313" key="1">
    <source>
        <dbReference type="EMBL" id="TFK23905.1"/>
    </source>
</evidence>
<dbReference type="EMBL" id="ML210210">
    <property type="protein sequence ID" value="TFK23905.1"/>
    <property type="molecule type" value="Genomic_DNA"/>
</dbReference>
<dbReference type="AlphaFoldDB" id="A0A5C3KUL3"/>
<dbReference type="OrthoDB" id="3190489at2759"/>
<gene>
    <name evidence="1" type="ORF">FA15DRAFT_656386</name>
</gene>
<keyword evidence="2" id="KW-1185">Reference proteome</keyword>
<dbReference type="STRING" id="230819.A0A5C3KUL3"/>
<evidence type="ECO:0000313" key="2">
    <source>
        <dbReference type="Proteomes" id="UP000307440"/>
    </source>
</evidence>
<dbReference type="Proteomes" id="UP000307440">
    <property type="component" value="Unassembled WGS sequence"/>
</dbReference>
<accession>A0A5C3KUL3</accession>
<protein>
    <recommendedName>
        <fullName evidence="3">F-box domain-containing protein</fullName>
    </recommendedName>
</protein>
<organism evidence="1 2">
    <name type="scientific">Coprinopsis marcescibilis</name>
    <name type="common">Agaric fungus</name>
    <name type="synonym">Psathyrella marcescibilis</name>
    <dbReference type="NCBI Taxonomy" id="230819"/>
    <lineage>
        <taxon>Eukaryota</taxon>
        <taxon>Fungi</taxon>
        <taxon>Dikarya</taxon>
        <taxon>Basidiomycota</taxon>
        <taxon>Agaricomycotina</taxon>
        <taxon>Agaricomycetes</taxon>
        <taxon>Agaricomycetidae</taxon>
        <taxon>Agaricales</taxon>
        <taxon>Agaricineae</taxon>
        <taxon>Psathyrellaceae</taxon>
        <taxon>Coprinopsis</taxon>
    </lineage>
</organism>
<dbReference type="InterPro" id="IPR032675">
    <property type="entry name" value="LRR_dom_sf"/>
</dbReference>
<evidence type="ECO:0008006" key="3">
    <source>
        <dbReference type="Google" id="ProtNLM"/>
    </source>
</evidence>
<proteinExistence type="predicted"/>
<sequence length="472" mass="52225">MQLEFRSHMEVVDKTSMPPAARLVNRHRSAHTLTITGVHMSTILGTVSTPEAPRIPDLPIEIIEEFIQCSPSSSWPSLALASRLFHSLTTPYLYRNINLSTRTSIISCARTLVTRPATACSVHSLSIHYTSPGPHIQDFYDLILQAFCKISGLQQLKVSTFDDQLIHVLERSTFPHLTHFECEIIASPALIHFANHHPTLKSLELSPFEHISPNPRILPTIQLPRLESFSGNAQTTSVLGPSLSLRAAFVIWDAMDSNPEPGQPKSSELSKAGWNLDLVEVISNELPSITALNLFNVLVVDSRPSQGYVDAIRRCLPRFKCLQRLSLNCVDRWQMGNVECAMDSDFETVTKWGEVCPSIQEIILPHSGSMTWRPLAENIWIPDPNDPKGAVWLGDAITGSKYPVRGRIVNQLLHESAVLQYPLGECDGVIKPSPAFGGLLQSARLSTASAHRALRSVGSIVHCSSIDVYSRL</sequence>
<dbReference type="Gene3D" id="3.80.10.10">
    <property type="entry name" value="Ribonuclease Inhibitor"/>
    <property type="match status" value="1"/>
</dbReference>
<reference evidence="1 2" key="1">
    <citation type="journal article" date="2019" name="Nat. Ecol. Evol.">
        <title>Megaphylogeny resolves global patterns of mushroom evolution.</title>
        <authorList>
            <person name="Varga T."/>
            <person name="Krizsan K."/>
            <person name="Foldi C."/>
            <person name="Dima B."/>
            <person name="Sanchez-Garcia M."/>
            <person name="Sanchez-Ramirez S."/>
            <person name="Szollosi G.J."/>
            <person name="Szarkandi J.G."/>
            <person name="Papp V."/>
            <person name="Albert L."/>
            <person name="Andreopoulos W."/>
            <person name="Angelini C."/>
            <person name="Antonin V."/>
            <person name="Barry K.W."/>
            <person name="Bougher N.L."/>
            <person name="Buchanan P."/>
            <person name="Buyck B."/>
            <person name="Bense V."/>
            <person name="Catcheside P."/>
            <person name="Chovatia M."/>
            <person name="Cooper J."/>
            <person name="Damon W."/>
            <person name="Desjardin D."/>
            <person name="Finy P."/>
            <person name="Geml J."/>
            <person name="Haridas S."/>
            <person name="Hughes K."/>
            <person name="Justo A."/>
            <person name="Karasinski D."/>
            <person name="Kautmanova I."/>
            <person name="Kiss B."/>
            <person name="Kocsube S."/>
            <person name="Kotiranta H."/>
            <person name="LaButti K.M."/>
            <person name="Lechner B.E."/>
            <person name="Liimatainen K."/>
            <person name="Lipzen A."/>
            <person name="Lukacs Z."/>
            <person name="Mihaltcheva S."/>
            <person name="Morgado L.N."/>
            <person name="Niskanen T."/>
            <person name="Noordeloos M.E."/>
            <person name="Ohm R.A."/>
            <person name="Ortiz-Santana B."/>
            <person name="Ovrebo C."/>
            <person name="Racz N."/>
            <person name="Riley R."/>
            <person name="Savchenko A."/>
            <person name="Shiryaev A."/>
            <person name="Soop K."/>
            <person name="Spirin V."/>
            <person name="Szebenyi C."/>
            <person name="Tomsovsky M."/>
            <person name="Tulloss R.E."/>
            <person name="Uehling J."/>
            <person name="Grigoriev I.V."/>
            <person name="Vagvolgyi C."/>
            <person name="Papp T."/>
            <person name="Martin F.M."/>
            <person name="Miettinen O."/>
            <person name="Hibbett D.S."/>
            <person name="Nagy L.G."/>
        </authorList>
    </citation>
    <scope>NUCLEOTIDE SEQUENCE [LARGE SCALE GENOMIC DNA]</scope>
    <source>
        <strain evidence="1 2">CBS 121175</strain>
    </source>
</reference>
<name>A0A5C3KUL3_COPMA</name>